<evidence type="ECO:0000256" key="1">
    <source>
        <dbReference type="SAM" id="MobiDB-lite"/>
    </source>
</evidence>
<dbReference type="AlphaFoldDB" id="U5EDC6"/>
<feature type="non-terminal residue" evidence="2">
    <location>
        <position position="1"/>
    </location>
</feature>
<organism evidence="2">
    <name type="scientific">Corethrella appendiculata</name>
    <dbReference type="NCBI Taxonomy" id="1370023"/>
    <lineage>
        <taxon>Eukaryota</taxon>
        <taxon>Metazoa</taxon>
        <taxon>Ecdysozoa</taxon>
        <taxon>Arthropoda</taxon>
        <taxon>Hexapoda</taxon>
        <taxon>Insecta</taxon>
        <taxon>Pterygota</taxon>
        <taxon>Neoptera</taxon>
        <taxon>Endopterygota</taxon>
        <taxon>Diptera</taxon>
        <taxon>Nematocera</taxon>
        <taxon>Culicoidea</taxon>
        <taxon>Chaoboridae</taxon>
        <taxon>Corethrella</taxon>
    </lineage>
</organism>
<sequence length="697" mass="79559">IMDNNENEKYSFKGAKPKIRYQNNNNNNNTTNQFNNNSNLLAQNLPAADMNSELSSNTMKLNPEESNGMIECNGQKLTNGKCENEERKIDENDDQEDEEDVDEKCDLIPEEEEEDDDENLSENNSIGNLSYITENGLIEEIVLLPNNIYSDDENISIASDDCVYAYRGGDDHPFLDIENNLNRDQQNDDETDFLEMDFEPEPNSELENFNHHQNNVVEVYQTSSGAVAGGSTANRQLKSSNNCNEKNNNECLMMTNDEKKNICTKINSNNNNNNNISNNNNTELPNEMILSPKNIVKNTGTMPKMPSLLTQQAQQFSLNSLSSLASTNATANPKYESIELTKMSKFNHKHLTLDLSPNASNTTTTSLCHSSANSHHLNNNNNNNNISILPSISCNTFDEDPDDESTCLDCAEKEFLMKTKQDMSLQKVCKTCSARSTTISSTHYFHPNDSDLTQHDIENDLLNFHNEQLVLDALNRINKLKAMPPENFVEQQEKSVLIFRGNENSMKQQQQQQQNEQLENYNLTKEIHENVVTIYTMNCDENTMIKALARMSVTPKISVLKKYFDEYYSIDTTTLQMPDYVLFMSKRDCDYKKLSIVIQEACDDLLDIQFYPLDPFSDSPELMQINSQEMSKRWHSNTNLRQILNFSHSHFHTLNVLGKIVNLIRQPGNGINLNQIINIPRFYKSGYLTITKMSWSC</sequence>
<feature type="compositionally biased region" description="Acidic residues" evidence="1">
    <location>
        <begin position="91"/>
        <end position="103"/>
    </location>
</feature>
<dbReference type="EMBL" id="GANO01004818">
    <property type="protein sequence ID" value="JAB55053.1"/>
    <property type="molecule type" value="mRNA"/>
</dbReference>
<name>U5EDC6_9DIPT</name>
<reference evidence="2" key="1">
    <citation type="journal article" date="2014" name="Insect Biochem. Mol. Biol.">
        <title>An insight into the sialome of the frog biting fly, Corethrella appendiculata.</title>
        <authorList>
            <person name="Ribeiro J.M.C."/>
            <person name="Chagas A.C."/>
            <person name="Pham V.M."/>
            <person name="Lounibos L.P."/>
            <person name="Calvo E."/>
        </authorList>
    </citation>
    <scope>NUCLEOTIDE SEQUENCE</scope>
    <source>
        <tissue evidence="2">Salivary glands</tissue>
    </source>
</reference>
<proteinExistence type="evidence at transcript level"/>
<geneLocation type="mitochondrion" evidence="2"/>
<evidence type="ECO:0000313" key="2">
    <source>
        <dbReference type="EMBL" id="JAB55053.1"/>
    </source>
</evidence>
<accession>U5EDC6</accession>
<keyword evidence="2" id="KW-0496">Mitochondrion</keyword>
<feature type="region of interest" description="Disordered" evidence="1">
    <location>
        <begin position="83"/>
        <end position="103"/>
    </location>
</feature>
<protein>
    <submittedName>
        <fullName evidence="2">Putative myb domain-containing protein</fullName>
    </submittedName>
</protein>